<evidence type="ECO:0000313" key="2">
    <source>
        <dbReference type="Proteomes" id="UP001186944"/>
    </source>
</evidence>
<proteinExistence type="predicted"/>
<comment type="caution">
    <text evidence="1">The sequence shown here is derived from an EMBL/GenBank/DDBJ whole genome shotgun (WGS) entry which is preliminary data.</text>
</comment>
<organism evidence="1 2">
    <name type="scientific">Pinctada imbricata</name>
    <name type="common">Atlantic pearl-oyster</name>
    <name type="synonym">Pinctada martensii</name>
    <dbReference type="NCBI Taxonomy" id="66713"/>
    <lineage>
        <taxon>Eukaryota</taxon>
        <taxon>Metazoa</taxon>
        <taxon>Spiralia</taxon>
        <taxon>Lophotrochozoa</taxon>
        <taxon>Mollusca</taxon>
        <taxon>Bivalvia</taxon>
        <taxon>Autobranchia</taxon>
        <taxon>Pteriomorphia</taxon>
        <taxon>Pterioida</taxon>
        <taxon>Pterioidea</taxon>
        <taxon>Pteriidae</taxon>
        <taxon>Pinctada</taxon>
    </lineage>
</organism>
<dbReference type="PANTHER" id="PTHR35617">
    <property type="entry name" value="PHAGE_INTEGRASE DOMAIN-CONTAINING PROTEIN"/>
    <property type="match status" value="1"/>
</dbReference>
<protein>
    <submittedName>
        <fullName evidence="1">Uncharacterized protein</fullName>
    </submittedName>
</protein>
<evidence type="ECO:0000313" key="1">
    <source>
        <dbReference type="EMBL" id="KAK3100038.1"/>
    </source>
</evidence>
<reference evidence="1" key="1">
    <citation type="submission" date="2019-08" db="EMBL/GenBank/DDBJ databases">
        <title>The improved chromosome-level genome for the pearl oyster Pinctada fucata martensii using PacBio sequencing and Hi-C.</title>
        <authorList>
            <person name="Zheng Z."/>
        </authorList>
    </citation>
    <scope>NUCLEOTIDE SEQUENCE</scope>
    <source>
        <strain evidence="1">ZZ-2019</strain>
        <tissue evidence="1">Adductor muscle</tissue>
    </source>
</reference>
<sequence>MCFCDQFKFDPFESSVNNVVNFLQMLVDEGLGYSAINTARSAISSVIKMDVKIKYNSRLKTTRPGFHVCDVVIQAYKESELCLVKTLNHYIDRTRSIRSDNKLFIATVKPHKSVTRDTISRWIKLVMNNSGIDVTQFWDRCDTILG</sequence>
<gene>
    <name evidence="1" type="ORF">FSP39_013771</name>
</gene>
<dbReference type="AlphaFoldDB" id="A0AA89C3S5"/>
<keyword evidence="2" id="KW-1185">Reference proteome</keyword>
<dbReference type="PANTHER" id="PTHR35617:SF3">
    <property type="entry name" value="CORE-BINDING (CB) DOMAIN-CONTAINING PROTEIN"/>
    <property type="match status" value="1"/>
</dbReference>
<dbReference type="EMBL" id="VSWD01000006">
    <property type="protein sequence ID" value="KAK3100038.1"/>
    <property type="molecule type" value="Genomic_DNA"/>
</dbReference>
<accession>A0AA89C3S5</accession>
<name>A0AA89C3S5_PINIB</name>
<dbReference type="Proteomes" id="UP001186944">
    <property type="component" value="Unassembled WGS sequence"/>
</dbReference>